<organism evidence="9 10">
    <name type="scientific">Rhizomicrobium palustre</name>
    <dbReference type="NCBI Taxonomy" id="189966"/>
    <lineage>
        <taxon>Bacteria</taxon>
        <taxon>Pseudomonadati</taxon>
        <taxon>Pseudomonadota</taxon>
        <taxon>Alphaproteobacteria</taxon>
        <taxon>Micropepsales</taxon>
        <taxon>Micropepsaceae</taxon>
        <taxon>Rhizomicrobium</taxon>
    </lineage>
</organism>
<reference evidence="9 10" key="1">
    <citation type="submission" date="2020-03" db="EMBL/GenBank/DDBJ databases">
        <title>Genomic Encyclopedia of Type Strains, Phase IV (KMG-IV): sequencing the most valuable type-strain genomes for metagenomic binning, comparative biology and taxonomic classification.</title>
        <authorList>
            <person name="Goeker M."/>
        </authorList>
    </citation>
    <scope>NUCLEOTIDE SEQUENCE [LARGE SCALE GENOMIC DNA]</scope>
    <source>
        <strain evidence="9 10">DSM 19867</strain>
    </source>
</reference>
<evidence type="ECO:0000256" key="2">
    <source>
        <dbReference type="ARBA" id="ARBA00008163"/>
    </source>
</evidence>
<dbReference type="Proteomes" id="UP000570514">
    <property type="component" value="Unassembled WGS sequence"/>
</dbReference>
<name>A0A846MZR9_9PROT</name>
<keyword evidence="4" id="KW-0812">Transmembrane</keyword>
<dbReference type="GO" id="GO:0009279">
    <property type="term" value="C:cell outer membrane"/>
    <property type="evidence" value="ECO:0007669"/>
    <property type="project" value="UniProtKB-SubCell"/>
</dbReference>
<dbReference type="InterPro" id="IPR005017">
    <property type="entry name" value="OMPP1/FadL/TodX"/>
</dbReference>
<protein>
    <submittedName>
        <fullName evidence="9">Long-chain fatty acid transport protein</fullName>
    </submittedName>
</protein>
<comment type="subcellular location">
    <subcellularLocation>
        <location evidence="1">Cell outer membrane</location>
        <topology evidence="1">Multi-pass membrane protein</topology>
    </subcellularLocation>
</comment>
<feature type="signal peptide" evidence="8">
    <location>
        <begin position="1"/>
        <end position="21"/>
    </location>
</feature>
<comment type="caution">
    <text evidence="9">The sequence shown here is derived from an EMBL/GenBank/DDBJ whole genome shotgun (WGS) entry which is preliminary data.</text>
</comment>
<evidence type="ECO:0000256" key="3">
    <source>
        <dbReference type="ARBA" id="ARBA00022452"/>
    </source>
</evidence>
<dbReference type="EMBL" id="JAASRM010000001">
    <property type="protein sequence ID" value="NIK89164.1"/>
    <property type="molecule type" value="Genomic_DNA"/>
</dbReference>
<evidence type="ECO:0000256" key="1">
    <source>
        <dbReference type="ARBA" id="ARBA00004571"/>
    </source>
</evidence>
<keyword evidence="5 8" id="KW-0732">Signal</keyword>
<evidence type="ECO:0000313" key="9">
    <source>
        <dbReference type="EMBL" id="NIK89164.1"/>
    </source>
</evidence>
<keyword evidence="6" id="KW-0472">Membrane</keyword>
<dbReference type="RefSeq" id="WP_167083277.1">
    <property type="nucleotide sequence ID" value="NZ_BAAADC010000001.1"/>
</dbReference>
<proteinExistence type="inferred from homology"/>
<feature type="chain" id="PRO_5032753380" evidence="8">
    <location>
        <begin position="22"/>
        <end position="442"/>
    </location>
</feature>
<keyword evidence="10" id="KW-1185">Reference proteome</keyword>
<dbReference type="AlphaFoldDB" id="A0A846MZR9"/>
<evidence type="ECO:0000256" key="8">
    <source>
        <dbReference type="SAM" id="SignalP"/>
    </source>
</evidence>
<evidence type="ECO:0000256" key="4">
    <source>
        <dbReference type="ARBA" id="ARBA00022692"/>
    </source>
</evidence>
<evidence type="ECO:0000256" key="5">
    <source>
        <dbReference type="ARBA" id="ARBA00022729"/>
    </source>
</evidence>
<evidence type="ECO:0000313" key="10">
    <source>
        <dbReference type="Proteomes" id="UP000570514"/>
    </source>
</evidence>
<dbReference type="Pfam" id="PF03349">
    <property type="entry name" value="Toluene_X"/>
    <property type="match status" value="1"/>
</dbReference>
<accession>A0A846MZR9</accession>
<keyword evidence="3" id="KW-1134">Transmembrane beta strand</keyword>
<evidence type="ECO:0000256" key="6">
    <source>
        <dbReference type="ARBA" id="ARBA00023136"/>
    </source>
</evidence>
<dbReference type="PANTHER" id="PTHR35093:SF8">
    <property type="entry name" value="OUTER MEMBRANE PROTEIN NMB0088-RELATED"/>
    <property type="match status" value="1"/>
</dbReference>
<dbReference type="GO" id="GO:0015483">
    <property type="term" value="F:long-chain fatty acid transporting porin activity"/>
    <property type="evidence" value="ECO:0007669"/>
    <property type="project" value="TreeGrafter"/>
</dbReference>
<keyword evidence="7" id="KW-0998">Cell outer membrane</keyword>
<dbReference type="Gene3D" id="2.40.160.60">
    <property type="entry name" value="Outer membrane protein transport protein (OMPP1/FadL/TodX)"/>
    <property type="match status" value="1"/>
</dbReference>
<dbReference type="SUPFAM" id="SSF56935">
    <property type="entry name" value="Porins"/>
    <property type="match status" value="1"/>
</dbReference>
<sequence length="442" mass="46700">MRRTAALCFFASILLSGSALASGYGLRDVSAATLGLSYAGDAANGSRASTLAFNPALAADVGEFDVAISNVGLLPKTDGTFTATTAAGTPVAGITNPKDIVNTALIPAMALRYRLTPTIAVGFTATAPWGMITDYGNTGVTRYYATMSDVKSANFSPVVSWQVLPELSIGGGLQVQYIKGRLAKAIDFGTLGYVNKIPGSVPGARDGFVELRAQDWATGWTIGAEWKPTPNFSVGVSYKSKIENTLNGNEWFTLDSTGIGATLKAVTGAFVNGPASAPFSNPDLVTFGARWKLDPQWTISVGGDWTGWSAFNTLTAHSHNPKQPDDVTVMNWQDSWFGSVGVEYKPSQLWTLRLGTAYDQTPTTSGYRTPGIPDGGRYWISGGIGYQLTQHIDLDLSVAHLIAEKGNIALKASDPGNAARGSLTGSVNMEVTLIGAEFSYHL</sequence>
<evidence type="ECO:0000256" key="7">
    <source>
        <dbReference type="ARBA" id="ARBA00023237"/>
    </source>
</evidence>
<comment type="similarity">
    <text evidence="2">Belongs to the OmpP1/FadL family.</text>
</comment>
<dbReference type="PANTHER" id="PTHR35093">
    <property type="entry name" value="OUTER MEMBRANE PROTEIN NMB0088-RELATED"/>
    <property type="match status" value="1"/>
</dbReference>
<gene>
    <name evidence="9" type="ORF">FHS83_002482</name>
</gene>